<evidence type="ECO:0000313" key="1">
    <source>
        <dbReference type="EMBL" id="KGO30835.1"/>
    </source>
</evidence>
<keyword evidence="2" id="KW-1185">Reference proteome</keyword>
<dbReference type="Pfam" id="PF09586">
    <property type="entry name" value="YfhO"/>
    <property type="match status" value="1"/>
</dbReference>
<evidence type="ECO:0000313" key="2">
    <source>
        <dbReference type="Proteomes" id="UP000030023"/>
    </source>
</evidence>
<protein>
    <submittedName>
        <fullName evidence="1">Uncharacterized protein</fullName>
    </submittedName>
</protein>
<sequence>MIVLVSTAANLFIATNNFSYLTQDEYRRTVKSLENSTDFLPKKSFYRIGQTFSRTRGDPFANGFAGGMHFSSTVDKATPNLFGSFGQAAGDYYTAYSYGTIMTDSLFAMKYFVAPSPAGSNEAGSPKRMADSYRPDLSDYKLIRKRVDTQTYENPYALPIAFLADNKVFDSRIYPQNPIMTSANLLENISDESSLIEPSLPFYINTLNIKQNGQFEGFTAEKDRWSKGCSDKYNFYAEQ</sequence>
<proteinExistence type="predicted"/>
<accession>A0ABR4XPY6</accession>
<gene>
    <name evidence="1" type="ORF">Q757_06735</name>
</gene>
<dbReference type="EMBL" id="AXCV01000323">
    <property type="protein sequence ID" value="KGO30835.1"/>
    <property type="molecule type" value="Genomic_DNA"/>
</dbReference>
<name>A0ABR4XPY6_9LACO</name>
<dbReference type="InterPro" id="IPR018580">
    <property type="entry name" value="Uncharacterised_YfhO"/>
</dbReference>
<reference evidence="1 2" key="1">
    <citation type="journal article" date="2014" name="Antonie Van Leeuwenhoek">
        <title>Oenococcus alcoholitolerans sp. nov., a lactic acid bacteria isolated from cachaca and ethanol fermentation processes.</title>
        <authorList>
            <person name="Badotti F."/>
            <person name="Moreira A.P."/>
            <person name="Tonon L.A."/>
            <person name="de Lucena B.T."/>
            <person name="Gomes Fde C."/>
            <person name="Kruger R."/>
            <person name="Thompson C.C."/>
            <person name="de Morais M.A.Jr."/>
            <person name="Rosa C.A."/>
            <person name="Thompson F.L."/>
        </authorList>
    </citation>
    <scope>NUCLEOTIDE SEQUENCE [LARGE SCALE GENOMIC DNA]</scope>
    <source>
        <strain evidence="1 2">UFRJ-M7.2.18</strain>
    </source>
</reference>
<comment type="caution">
    <text evidence="1">The sequence shown here is derived from an EMBL/GenBank/DDBJ whole genome shotgun (WGS) entry which is preliminary data.</text>
</comment>
<dbReference type="Proteomes" id="UP000030023">
    <property type="component" value="Unassembled WGS sequence"/>
</dbReference>
<organism evidence="1 2">
    <name type="scientific">Oenococcus alcoholitolerans</name>
    <dbReference type="NCBI Taxonomy" id="931074"/>
    <lineage>
        <taxon>Bacteria</taxon>
        <taxon>Bacillati</taxon>
        <taxon>Bacillota</taxon>
        <taxon>Bacilli</taxon>
        <taxon>Lactobacillales</taxon>
        <taxon>Lactobacillaceae</taxon>
        <taxon>Oenococcus</taxon>
    </lineage>
</organism>